<keyword evidence="1" id="KW-0732">Signal</keyword>
<gene>
    <name evidence="2" type="ORF">SPI_01271</name>
</gene>
<accession>A0A167YU90</accession>
<proteinExistence type="predicted"/>
<comment type="caution">
    <text evidence="2">The sequence shown here is derived from an EMBL/GenBank/DDBJ whole genome shotgun (WGS) entry which is preliminary data.</text>
</comment>
<protein>
    <submittedName>
        <fullName evidence="2">Secreted protein</fullName>
    </submittedName>
</protein>
<dbReference type="GO" id="GO:0008233">
    <property type="term" value="F:peptidase activity"/>
    <property type="evidence" value="ECO:0007669"/>
    <property type="project" value="InterPro"/>
</dbReference>
<sequence>MARQHGAQQDRQRHDGRLWPLLGGLVCSLLLAAPVAAATSSNSSACRLPADQNTYLSPGFDYKLDCAPSNGTLRGLMLFVDFPDQTAAADETPQSLHDFFLPAAAQWYATVSYGRLVLNVTADTSRFYRMPARADSYGWQRGLTSAAHQKYIQDALEAYSAANTVATAVAAPALPAVDVLYVVPTRRATAISFSTTYTNEVRTRGTPGTHVARKCVTVGMDAYSTWKFKVLNHETGHAMCLPDLYPLPSGPTGRYVGGWDIMGYINGPDPDYFAWHKWKLGWLDDDEVDCVVRDGGRGQGRGAGAHEASVSEHTLQPLEGGIIAGNGITRAVVVRHNATAVLVAEARTKRGADTAACATGVLLYTVSTVTDTGKGPIRVLDATPNSRGCAGEELNDAPLTLGGPGPSSFAVADWGINVTVMGQIGDVYTIRIVMS</sequence>
<feature type="chain" id="PRO_5007894815" evidence="1">
    <location>
        <begin position="38"/>
        <end position="435"/>
    </location>
</feature>
<dbReference type="EMBL" id="AZHD01000002">
    <property type="protein sequence ID" value="OAA66695.1"/>
    <property type="molecule type" value="Genomic_DNA"/>
</dbReference>
<dbReference type="NCBIfam" id="TIGR03296">
    <property type="entry name" value="M6dom_TIGR03296"/>
    <property type="match status" value="1"/>
</dbReference>
<dbReference type="Proteomes" id="UP000076874">
    <property type="component" value="Unassembled WGS sequence"/>
</dbReference>
<keyword evidence="3" id="KW-1185">Reference proteome</keyword>
<dbReference type="SUPFAM" id="SSF55486">
    <property type="entry name" value="Metalloproteases ('zincins'), catalytic domain"/>
    <property type="match status" value="1"/>
</dbReference>
<evidence type="ECO:0000256" key="1">
    <source>
        <dbReference type="SAM" id="SignalP"/>
    </source>
</evidence>
<name>A0A167YU90_9HYPO</name>
<feature type="signal peptide" evidence="1">
    <location>
        <begin position="1"/>
        <end position="37"/>
    </location>
</feature>
<dbReference type="PANTHER" id="PTHR41775:SF1">
    <property type="entry name" value="PEPTIDASE M6-LIKE DOMAIN-CONTAINING PROTEIN"/>
    <property type="match status" value="1"/>
</dbReference>
<organism evidence="2 3">
    <name type="scientific">Niveomyces insectorum RCEF 264</name>
    <dbReference type="NCBI Taxonomy" id="1081102"/>
    <lineage>
        <taxon>Eukaryota</taxon>
        <taxon>Fungi</taxon>
        <taxon>Dikarya</taxon>
        <taxon>Ascomycota</taxon>
        <taxon>Pezizomycotina</taxon>
        <taxon>Sordariomycetes</taxon>
        <taxon>Hypocreomycetidae</taxon>
        <taxon>Hypocreales</taxon>
        <taxon>Cordycipitaceae</taxon>
        <taxon>Niveomyces</taxon>
    </lineage>
</organism>
<dbReference type="GO" id="GO:0006508">
    <property type="term" value="P:proteolysis"/>
    <property type="evidence" value="ECO:0007669"/>
    <property type="project" value="InterPro"/>
</dbReference>
<evidence type="ECO:0000313" key="3">
    <source>
        <dbReference type="Proteomes" id="UP000076874"/>
    </source>
</evidence>
<dbReference type="OrthoDB" id="3941110at2759"/>
<reference evidence="2 3" key="1">
    <citation type="journal article" date="2016" name="Genome Biol. Evol.">
        <title>Divergent and convergent evolution of fungal pathogenicity.</title>
        <authorList>
            <person name="Shang Y."/>
            <person name="Xiao G."/>
            <person name="Zheng P."/>
            <person name="Cen K."/>
            <person name="Zhan S."/>
            <person name="Wang C."/>
        </authorList>
    </citation>
    <scope>NUCLEOTIDE SEQUENCE [LARGE SCALE GENOMIC DNA]</scope>
    <source>
        <strain evidence="2 3">RCEF 264</strain>
    </source>
</reference>
<dbReference type="InterPro" id="IPR008757">
    <property type="entry name" value="Peptidase_M6-like_domain"/>
</dbReference>
<dbReference type="AlphaFoldDB" id="A0A167YU90"/>
<evidence type="ECO:0000313" key="2">
    <source>
        <dbReference type="EMBL" id="OAA66695.1"/>
    </source>
</evidence>
<dbReference type="PANTHER" id="PTHR41775">
    <property type="entry name" value="SECRETED PROTEIN-RELATED"/>
    <property type="match status" value="1"/>
</dbReference>